<dbReference type="InterPro" id="IPR000524">
    <property type="entry name" value="Tscrpt_reg_HTH_GntR"/>
</dbReference>
<dbReference type="PANTHER" id="PTHR43537">
    <property type="entry name" value="TRANSCRIPTIONAL REGULATOR, GNTR FAMILY"/>
    <property type="match status" value="1"/>
</dbReference>
<dbReference type="Gene3D" id="1.10.10.10">
    <property type="entry name" value="Winged helix-like DNA-binding domain superfamily/Winged helix DNA-binding domain"/>
    <property type="match status" value="1"/>
</dbReference>
<dbReference type="SMART" id="SM00895">
    <property type="entry name" value="FCD"/>
    <property type="match status" value="1"/>
</dbReference>
<evidence type="ECO:0000256" key="3">
    <source>
        <dbReference type="ARBA" id="ARBA00023163"/>
    </source>
</evidence>
<dbReference type="EMBL" id="JAJNDB010000006">
    <property type="protein sequence ID" value="MCD2196802.1"/>
    <property type="molecule type" value="Genomic_DNA"/>
</dbReference>
<dbReference type="Pfam" id="PF00392">
    <property type="entry name" value="GntR"/>
    <property type="match status" value="1"/>
</dbReference>
<dbReference type="PANTHER" id="PTHR43537:SF45">
    <property type="entry name" value="GNTR FAMILY REGULATORY PROTEIN"/>
    <property type="match status" value="1"/>
</dbReference>
<dbReference type="RefSeq" id="WP_230738678.1">
    <property type="nucleotide sequence ID" value="NZ_JAJNDB010000006.1"/>
</dbReference>
<dbReference type="InterPro" id="IPR036390">
    <property type="entry name" value="WH_DNA-bd_sf"/>
</dbReference>
<dbReference type="PROSITE" id="PS50949">
    <property type="entry name" value="HTH_GNTR"/>
    <property type="match status" value="1"/>
</dbReference>
<organism evidence="6 7">
    <name type="scientific">Actinomycetospora endophytica</name>
    <dbReference type="NCBI Taxonomy" id="2291215"/>
    <lineage>
        <taxon>Bacteria</taxon>
        <taxon>Bacillati</taxon>
        <taxon>Actinomycetota</taxon>
        <taxon>Actinomycetes</taxon>
        <taxon>Pseudonocardiales</taxon>
        <taxon>Pseudonocardiaceae</taxon>
        <taxon>Actinomycetospora</taxon>
    </lineage>
</organism>
<evidence type="ECO:0000256" key="1">
    <source>
        <dbReference type="ARBA" id="ARBA00023015"/>
    </source>
</evidence>
<dbReference type="SUPFAM" id="SSF46785">
    <property type="entry name" value="Winged helix' DNA-binding domain"/>
    <property type="match status" value="1"/>
</dbReference>
<keyword evidence="1" id="KW-0805">Transcription regulation</keyword>
<proteinExistence type="predicted"/>
<dbReference type="InterPro" id="IPR011711">
    <property type="entry name" value="GntR_C"/>
</dbReference>
<evidence type="ECO:0000313" key="6">
    <source>
        <dbReference type="EMBL" id="MCD2196802.1"/>
    </source>
</evidence>
<gene>
    <name evidence="6" type="ORF">LQ327_25860</name>
</gene>
<dbReference type="Pfam" id="PF07729">
    <property type="entry name" value="FCD"/>
    <property type="match status" value="1"/>
</dbReference>
<evidence type="ECO:0000259" key="5">
    <source>
        <dbReference type="PROSITE" id="PS50949"/>
    </source>
</evidence>
<dbReference type="SMART" id="SM00345">
    <property type="entry name" value="HTH_GNTR"/>
    <property type="match status" value="1"/>
</dbReference>
<feature type="region of interest" description="Disordered" evidence="4">
    <location>
        <begin position="1"/>
        <end position="29"/>
    </location>
</feature>
<accession>A0ABS8PEV2</accession>
<evidence type="ECO:0000256" key="4">
    <source>
        <dbReference type="SAM" id="MobiDB-lite"/>
    </source>
</evidence>
<reference evidence="6 7" key="1">
    <citation type="submission" date="2021-11" db="EMBL/GenBank/DDBJ databases">
        <title>Draft genome sequence of Actinomycetospora sp. SF1 isolated from the rhizosphere soil.</title>
        <authorList>
            <person name="Duangmal K."/>
            <person name="Chantavorakit T."/>
        </authorList>
    </citation>
    <scope>NUCLEOTIDE SEQUENCE [LARGE SCALE GENOMIC DNA]</scope>
    <source>
        <strain evidence="6 7">TBRC 5722</strain>
    </source>
</reference>
<comment type="caution">
    <text evidence="6">The sequence shown here is derived from an EMBL/GenBank/DDBJ whole genome shotgun (WGS) entry which is preliminary data.</text>
</comment>
<keyword evidence="3" id="KW-0804">Transcription</keyword>
<dbReference type="SUPFAM" id="SSF48008">
    <property type="entry name" value="GntR ligand-binding domain-like"/>
    <property type="match status" value="1"/>
</dbReference>
<protein>
    <submittedName>
        <fullName evidence="6">GntR family transcriptional regulator</fullName>
    </submittedName>
</protein>
<keyword evidence="7" id="KW-1185">Reference proteome</keyword>
<dbReference type="Proteomes" id="UP001199469">
    <property type="component" value="Unassembled WGS sequence"/>
</dbReference>
<sequence>MPSPAEHATSRATPAHRGRGVAMTASGAPSRTDRVYEAIVDDICTGRLTPGTPLRQERLAERFEVSRQPIQQALLLLRNQGLLRDFGRRGLEVAPVAADLVGHVYELRGVIDGPAARLAAERHDEPWLARATEIVEAGHRARSEGAFAQMIAADVEFHRAVVDAAANPLIAESAEVMWRNVHRLMSEVLLHDGGPLWVWEDHTDILGAIARRDGAEAEHLAVRHARHAQWMILEAMSGVPAT</sequence>
<name>A0ABS8PEV2_9PSEU</name>
<evidence type="ECO:0000313" key="7">
    <source>
        <dbReference type="Proteomes" id="UP001199469"/>
    </source>
</evidence>
<feature type="domain" description="HTH gntR-type" evidence="5">
    <location>
        <begin position="29"/>
        <end position="96"/>
    </location>
</feature>
<dbReference type="InterPro" id="IPR036388">
    <property type="entry name" value="WH-like_DNA-bd_sf"/>
</dbReference>
<dbReference type="InterPro" id="IPR008920">
    <property type="entry name" value="TF_FadR/GntR_C"/>
</dbReference>
<evidence type="ECO:0000256" key="2">
    <source>
        <dbReference type="ARBA" id="ARBA00023125"/>
    </source>
</evidence>
<keyword evidence="2" id="KW-0238">DNA-binding</keyword>
<dbReference type="Gene3D" id="1.20.120.530">
    <property type="entry name" value="GntR ligand-binding domain-like"/>
    <property type="match status" value="1"/>
</dbReference>